<comment type="catalytic activity">
    <reaction evidence="12">
        <text>Preferential cleavage: (Ac)2-L-Lys-D-Ala-|-D-Ala. Also transpeptidation of peptidyl-alanyl moieties that are N-acyl substituents of D-alanine.</text>
        <dbReference type="EC" id="3.4.16.4"/>
    </reaction>
</comment>
<evidence type="ECO:0000256" key="6">
    <source>
        <dbReference type="ARBA" id="ARBA00022670"/>
    </source>
</evidence>
<dbReference type="EMBL" id="CYRX01000031">
    <property type="protein sequence ID" value="CUH61291.1"/>
    <property type="molecule type" value="Genomic_DNA"/>
</dbReference>
<dbReference type="InterPro" id="IPR001967">
    <property type="entry name" value="Peptidase_S11_N"/>
</dbReference>
<keyword evidence="9" id="KW-0133">Cell shape</keyword>
<dbReference type="GO" id="GO:0009252">
    <property type="term" value="P:peptidoglycan biosynthetic process"/>
    <property type="evidence" value="ECO:0007669"/>
    <property type="project" value="UniProtKB-UniPathway"/>
</dbReference>
<protein>
    <recommendedName>
        <fullName evidence="4">serine-type D-Ala-D-Ala carboxypeptidase</fullName>
        <ecNumber evidence="4">3.4.16.4</ecNumber>
    </recommendedName>
</protein>
<dbReference type="InterPro" id="IPR012907">
    <property type="entry name" value="Peptidase_S11_C"/>
</dbReference>
<dbReference type="InterPro" id="IPR018044">
    <property type="entry name" value="Peptidase_S11"/>
</dbReference>
<dbReference type="PANTHER" id="PTHR21581">
    <property type="entry name" value="D-ALANYL-D-ALANINE CARBOXYPEPTIDASE"/>
    <property type="match status" value="1"/>
</dbReference>
<keyword evidence="11" id="KW-0961">Cell wall biogenesis/degradation</keyword>
<evidence type="ECO:0000256" key="15">
    <source>
        <dbReference type="RuleBase" id="RU004016"/>
    </source>
</evidence>
<feature type="active site" evidence="13">
    <location>
        <position position="126"/>
    </location>
</feature>
<dbReference type="STRING" id="266809.PM03_12465"/>
<dbReference type="UniPathway" id="UPA00219"/>
<dbReference type="InterPro" id="IPR037167">
    <property type="entry name" value="Peptidase_S11_C_sf"/>
</dbReference>
<dbReference type="SMART" id="SM00936">
    <property type="entry name" value="PBP5_C"/>
    <property type="match status" value="1"/>
</dbReference>
<keyword evidence="5 18" id="KW-0121">Carboxypeptidase</keyword>
<evidence type="ECO:0000256" key="11">
    <source>
        <dbReference type="ARBA" id="ARBA00023316"/>
    </source>
</evidence>
<dbReference type="GO" id="GO:0009002">
    <property type="term" value="F:serine-type D-Ala-D-Ala carboxypeptidase activity"/>
    <property type="evidence" value="ECO:0007669"/>
    <property type="project" value="UniProtKB-EC"/>
</dbReference>
<dbReference type="Proteomes" id="UP000051298">
    <property type="component" value="Unassembled WGS sequence"/>
</dbReference>
<feature type="active site" description="Proton acceptor" evidence="13">
    <location>
        <position position="69"/>
    </location>
</feature>
<keyword evidence="8 18" id="KW-0378">Hydrolase</keyword>
<evidence type="ECO:0000313" key="18">
    <source>
        <dbReference type="EMBL" id="CUH61291.1"/>
    </source>
</evidence>
<evidence type="ECO:0000256" key="10">
    <source>
        <dbReference type="ARBA" id="ARBA00022984"/>
    </source>
</evidence>
<evidence type="ECO:0000256" key="1">
    <source>
        <dbReference type="ARBA" id="ARBA00003217"/>
    </source>
</evidence>
<dbReference type="EC" id="3.4.16.4" evidence="4"/>
<dbReference type="Gene3D" id="3.40.710.10">
    <property type="entry name" value="DD-peptidase/beta-lactamase superfamily"/>
    <property type="match status" value="1"/>
</dbReference>
<keyword evidence="6" id="KW-0645">Protease</keyword>
<comment type="function">
    <text evidence="1">Removes C-terminal D-alanyl residues from sugar-peptide cell wall precursors.</text>
</comment>
<evidence type="ECO:0000256" key="4">
    <source>
        <dbReference type="ARBA" id="ARBA00012448"/>
    </source>
</evidence>
<gene>
    <name evidence="18" type="primary">dacC_2</name>
    <name evidence="18" type="ORF">THS5294_02594</name>
</gene>
<evidence type="ECO:0000259" key="17">
    <source>
        <dbReference type="SMART" id="SM00936"/>
    </source>
</evidence>
<dbReference type="InterPro" id="IPR012338">
    <property type="entry name" value="Beta-lactam/transpept-like"/>
</dbReference>
<evidence type="ECO:0000256" key="13">
    <source>
        <dbReference type="PIRSR" id="PIRSR618044-1"/>
    </source>
</evidence>
<dbReference type="Gene3D" id="2.60.410.10">
    <property type="entry name" value="D-Ala-D-Ala carboxypeptidase, C-terminal domain"/>
    <property type="match status" value="1"/>
</dbReference>
<dbReference type="Pfam" id="PF07943">
    <property type="entry name" value="PBP5_C"/>
    <property type="match status" value="1"/>
</dbReference>
<evidence type="ECO:0000256" key="3">
    <source>
        <dbReference type="ARBA" id="ARBA00007164"/>
    </source>
</evidence>
<feature type="chain" id="PRO_5006062169" description="serine-type D-Ala-D-Ala carboxypeptidase" evidence="16">
    <location>
        <begin position="33"/>
        <end position="406"/>
    </location>
</feature>
<dbReference type="AlphaFoldDB" id="A0A0P1F1C8"/>
<accession>A0A0P1F1C8</accession>
<keyword evidence="10" id="KW-0573">Peptidoglycan synthesis</keyword>
<dbReference type="GO" id="GO:0071555">
    <property type="term" value="P:cell wall organization"/>
    <property type="evidence" value="ECO:0007669"/>
    <property type="project" value="UniProtKB-KW"/>
</dbReference>
<dbReference type="InterPro" id="IPR015956">
    <property type="entry name" value="Peniciliin-bd_prot_C_sf"/>
</dbReference>
<dbReference type="eggNOG" id="COG1686">
    <property type="taxonomic scope" value="Bacteria"/>
</dbReference>
<evidence type="ECO:0000256" key="5">
    <source>
        <dbReference type="ARBA" id="ARBA00022645"/>
    </source>
</evidence>
<dbReference type="PRINTS" id="PR00725">
    <property type="entry name" value="DADACBPTASE1"/>
</dbReference>
<dbReference type="SUPFAM" id="SSF69189">
    <property type="entry name" value="Penicillin-binding protein associated domain"/>
    <property type="match status" value="1"/>
</dbReference>
<dbReference type="GO" id="GO:0008360">
    <property type="term" value="P:regulation of cell shape"/>
    <property type="evidence" value="ECO:0007669"/>
    <property type="project" value="UniProtKB-KW"/>
</dbReference>
<evidence type="ECO:0000256" key="7">
    <source>
        <dbReference type="ARBA" id="ARBA00022729"/>
    </source>
</evidence>
<evidence type="ECO:0000256" key="12">
    <source>
        <dbReference type="ARBA" id="ARBA00034000"/>
    </source>
</evidence>
<feature type="domain" description="Peptidase S11 D-Ala-D-Ala carboxypeptidase A C-terminal" evidence="17">
    <location>
        <begin position="283"/>
        <end position="373"/>
    </location>
</feature>
<sequence length="406" mass="42925">MCDRPAPSFFATLRACAVGIALVVAAPAASLAQVFQTEATSAVVIDHNTGQVLLSKLADVPLPPASMSKLMTLLMTYEALEDGRLTMDTILPVSEHAMSFGGSTMFLDTTDRVRVEDLIRGIIVLSGNDACVVLAEALSPDGTEEGFAEMMTQRARDLGMTQSSFRNASGWPALGHVMSMKDLAFIAEKIITDFPQYYTMFAETEFAFDGRAPSNTRNRNPLLRLDIGADGLKTGHTQEAGYGLVGSALQGERRVTFVISGLETEAARAREAERIVNWAFRQFAQTTVLTEGAVVGEAPVFMGAASSVPLVAGADVSLLMPAVGDRTVSGEIKFDGPLSAPLTAGTEVGTFHVTVADMTPVTVPLRVAADVEPAGILRRIQLAGEAVLARLLGGAADARTLSSSEQ</sequence>
<evidence type="ECO:0000313" key="19">
    <source>
        <dbReference type="Proteomes" id="UP000051298"/>
    </source>
</evidence>
<dbReference type="GO" id="GO:0006508">
    <property type="term" value="P:proteolysis"/>
    <property type="evidence" value="ECO:0007669"/>
    <property type="project" value="UniProtKB-KW"/>
</dbReference>
<evidence type="ECO:0000256" key="2">
    <source>
        <dbReference type="ARBA" id="ARBA00004752"/>
    </source>
</evidence>
<evidence type="ECO:0000256" key="8">
    <source>
        <dbReference type="ARBA" id="ARBA00022801"/>
    </source>
</evidence>
<comment type="pathway">
    <text evidence="2">Cell wall biogenesis; peptidoglycan biosynthesis.</text>
</comment>
<feature type="signal peptide" evidence="16">
    <location>
        <begin position="1"/>
        <end position="32"/>
    </location>
</feature>
<comment type="similarity">
    <text evidence="3 15">Belongs to the peptidase S11 family.</text>
</comment>
<feature type="binding site" evidence="14">
    <location>
        <position position="233"/>
    </location>
    <ligand>
        <name>substrate</name>
    </ligand>
</feature>
<keyword evidence="7 16" id="KW-0732">Signal</keyword>
<organism evidence="18 19">
    <name type="scientific">Thalassobacter stenotrophicus</name>
    <dbReference type="NCBI Taxonomy" id="266809"/>
    <lineage>
        <taxon>Bacteria</taxon>
        <taxon>Pseudomonadati</taxon>
        <taxon>Pseudomonadota</taxon>
        <taxon>Alphaproteobacteria</taxon>
        <taxon>Rhodobacterales</taxon>
        <taxon>Roseobacteraceae</taxon>
        <taxon>Thalassobacter</taxon>
    </lineage>
</organism>
<feature type="active site" description="Acyl-ester intermediate" evidence="13">
    <location>
        <position position="66"/>
    </location>
</feature>
<name>A0A0P1F1C8_9RHOB</name>
<dbReference type="Pfam" id="PF00768">
    <property type="entry name" value="Peptidase_S11"/>
    <property type="match status" value="1"/>
</dbReference>
<dbReference type="PANTHER" id="PTHR21581:SF6">
    <property type="entry name" value="TRAFFICKING PROTEIN PARTICLE COMPLEX SUBUNIT 12"/>
    <property type="match status" value="1"/>
</dbReference>
<evidence type="ECO:0000256" key="16">
    <source>
        <dbReference type="SAM" id="SignalP"/>
    </source>
</evidence>
<reference evidence="18 19" key="1">
    <citation type="submission" date="2015-09" db="EMBL/GenBank/DDBJ databases">
        <authorList>
            <consortium name="Swine Surveillance"/>
        </authorList>
    </citation>
    <scope>NUCLEOTIDE SEQUENCE [LARGE SCALE GENOMIC DNA]</scope>
    <source>
        <strain evidence="18 19">CECT 5294</strain>
    </source>
</reference>
<dbReference type="RefSeq" id="WP_058124069.1">
    <property type="nucleotide sequence ID" value="NZ_CYRX01000031.1"/>
</dbReference>
<proteinExistence type="inferred from homology"/>
<evidence type="ECO:0000256" key="9">
    <source>
        <dbReference type="ARBA" id="ARBA00022960"/>
    </source>
</evidence>
<dbReference type="SUPFAM" id="SSF56601">
    <property type="entry name" value="beta-lactamase/transpeptidase-like"/>
    <property type="match status" value="1"/>
</dbReference>
<evidence type="ECO:0000256" key="14">
    <source>
        <dbReference type="PIRSR" id="PIRSR618044-2"/>
    </source>
</evidence>